<sequence length="949" mass="102030">MVDRLLFDVGDAAFACPPDPPDLRWYLEDYRRVPYGVGAARGAELSAEMAAWGEALFAALFAAEDRRAAYEAARAGEGPVELVIRGEAGLPWELLRDPVRGRFLVLDQVAVVRATPGTEPGEPVCVPGERLRVLVVLSRGDHPIVTRPLLDRLGGDVDLVVLRPPTLARLREEASGCHVVHFDGGGLPGPPEEVAEALGGCDVPLVIAGACPPEAAAVLAGAAGSAVALPHRLDAAAAAGFLACLYDRLIAGDTVTAAVTAGRERLAGRPERPSLRGPLRLDDWLVPVHHLRHDARFPDLLDPKGDPVTSRETFVGRDDLFHDLEDHLHHRGAALLHGPPGIGKTELAEAFGRWWARTGGADPADVVRHAAAGPDTIVAALGLPRLGPEFARAGRDRRRDLVRRLLGERRLLLILDGLDTLDSLGSPDDDGPAALRDLVADVAASARGAVLITSRTSETRLGDLPRIEVAGLNADDATGYADRLLAAVPGAAPRRRRWVFSDLMAALAGHPLAMRLTLPRLADTEPEELLDALRHRGLGRDLLGAGVHHALTYLSADERRRLGAVALFPGVVITDVLAVVSRFWSAPDAFRGLGPAAWRAELDRAVATGLLTRVRVSTETADGLGTGPALAMALGMYALHPALRPHLVEEWRAAGQRGFDQEYATTRFALMEATAEFAERLHHQLTEGDAELAARVLRVQYDSLAGVFGAALDGRQWRTAQRIATVLTTRWSGDLDEEGRMWTARGRRALEFAGGIAPALDGPAGELWFSLVAGDAERHLAAGRLDEAGRGYRDLLAALPQRPAGAQLAAVQHQLGRVAEERGEWDEAETWYRTALATGEEIDYRPVMAGSCHGLGRVACERGRLDEADRWLRRSLDANGPLGDRRMTTATYRQLVRVAEIRGDAEAALDWVVRCVAPAGPGEIGDRWRELTGEPVPELARDLVAEEGG</sequence>
<dbReference type="InterPro" id="IPR011990">
    <property type="entry name" value="TPR-like_helical_dom_sf"/>
</dbReference>
<dbReference type="RefSeq" id="WP_161477955.1">
    <property type="nucleotide sequence ID" value="NZ_WXEW01000001.1"/>
</dbReference>
<dbReference type="InterPro" id="IPR019734">
    <property type="entry name" value="TPR_rpt"/>
</dbReference>
<evidence type="ECO:0000259" key="1">
    <source>
        <dbReference type="SMART" id="SM00382"/>
    </source>
</evidence>
<keyword evidence="3" id="KW-1185">Reference proteome</keyword>
<dbReference type="SMART" id="SM00382">
    <property type="entry name" value="AAA"/>
    <property type="match status" value="1"/>
</dbReference>
<dbReference type="Proteomes" id="UP000479526">
    <property type="component" value="Unassembled WGS sequence"/>
</dbReference>
<comment type="caution">
    <text evidence="2">The sequence shown here is derived from an EMBL/GenBank/DDBJ whole genome shotgun (WGS) entry which is preliminary data.</text>
</comment>
<name>A0A7C9N529_9ACTN</name>
<proteinExistence type="predicted"/>
<gene>
    <name evidence="2" type="ORF">GT755_02000</name>
</gene>
<reference evidence="2 3" key="1">
    <citation type="submission" date="2020-01" db="EMBL/GenBank/DDBJ databases">
        <title>Herbidospora sp. NEAU-GS84 nov., a novel actinomycete isolated from soil.</title>
        <authorList>
            <person name="Han L."/>
        </authorList>
    </citation>
    <scope>NUCLEOTIDE SEQUENCE [LARGE SCALE GENOMIC DNA]</scope>
    <source>
        <strain evidence="2 3">NEAU-GS84</strain>
    </source>
</reference>
<dbReference type="EMBL" id="WXEW01000001">
    <property type="protein sequence ID" value="NAS20453.1"/>
    <property type="molecule type" value="Genomic_DNA"/>
</dbReference>
<dbReference type="Gene3D" id="1.25.40.10">
    <property type="entry name" value="Tetratricopeptide repeat domain"/>
    <property type="match status" value="1"/>
</dbReference>
<dbReference type="Pfam" id="PF13374">
    <property type="entry name" value="TPR_10"/>
    <property type="match status" value="1"/>
</dbReference>
<organism evidence="2 3">
    <name type="scientific">Herbidospora solisilvae</name>
    <dbReference type="NCBI Taxonomy" id="2696284"/>
    <lineage>
        <taxon>Bacteria</taxon>
        <taxon>Bacillati</taxon>
        <taxon>Actinomycetota</taxon>
        <taxon>Actinomycetes</taxon>
        <taxon>Streptosporangiales</taxon>
        <taxon>Streptosporangiaceae</taxon>
        <taxon>Herbidospora</taxon>
    </lineage>
</organism>
<dbReference type="InterPro" id="IPR041664">
    <property type="entry name" value="AAA_16"/>
</dbReference>
<dbReference type="AlphaFoldDB" id="A0A7C9N529"/>
<dbReference type="InterPro" id="IPR027417">
    <property type="entry name" value="P-loop_NTPase"/>
</dbReference>
<dbReference type="SUPFAM" id="SSF48452">
    <property type="entry name" value="TPR-like"/>
    <property type="match status" value="1"/>
</dbReference>
<accession>A0A7C9N529</accession>
<dbReference type="PANTHER" id="PTHR47691:SF3">
    <property type="entry name" value="HTH-TYPE TRANSCRIPTIONAL REGULATOR RV0890C-RELATED"/>
    <property type="match status" value="1"/>
</dbReference>
<dbReference type="PANTHER" id="PTHR47691">
    <property type="entry name" value="REGULATOR-RELATED"/>
    <property type="match status" value="1"/>
</dbReference>
<evidence type="ECO:0000313" key="3">
    <source>
        <dbReference type="Proteomes" id="UP000479526"/>
    </source>
</evidence>
<dbReference type="Pfam" id="PF13176">
    <property type="entry name" value="TPR_7"/>
    <property type="match status" value="1"/>
</dbReference>
<dbReference type="Pfam" id="PF13191">
    <property type="entry name" value="AAA_16"/>
    <property type="match status" value="1"/>
</dbReference>
<evidence type="ECO:0000313" key="2">
    <source>
        <dbReference type="EMBL" id="NAS20453.1"/>
    </source>
</evidence>
<dbReference type="SUPFAM" id="SSF52540">
    <property type="entry name" value="P-loop containing nucleoside triphosphate hydrolases"/>
    <property type="match status" value="1"/>
</dbReference>
<feature type="domain" description="AAA+ ATPase" evidence="1">
    <location>
        <begin position="330"/>
        <end position="522"/>
    </location>
</feature>
<dbReference type="Gene3D" id="3.40.50.300">
    <property type="entry name" value="P-loop containing nucleotide triphosphate hydrolases"/>
    <property type="match status" value="1"/>
</dbReference>
<protein>
    <submittedName>
        <fullName evidence="2">Tetratricopeptide repeat protein</fullName>
    </submittedName>
</protein>
<dbReference type="InterPro" id="IPR003593">
    <property type="entry name" value="AAA+_ATPase"/>
</dbReference>